<dbReference type="PATRIC" id="fig|1245469.3.peg.2979"/>
<evidence type="ECO:0000313" key="2">
    <source>
        <dbReference type="Proteomes" id="UP000011841"/>
    </source>
</evidence>
<gene>
    <name evidence="1" type="ORF">S58_29120</name>
</gene>
<name>M4Z5X7_9BRAD</name>
<accession>M4Z5X7</accession>
<reference evidence="1 2" key="1">
    <citation type="journal article" date="2013" name="Appl. Environ. Microbiol.">
        <title>Genome analysis suggests that the soil oligotrophic bacterium Agromonas oligotrophica (Bradyrhizobium oligotrophicum) is a nitrogen-fixing symbiont of Aeschynomene indica.</title>
        <authorList>
            <person name="Okubo T."/>
            <person name="Fukushima S."/>
            <person name="Itakura M."/>
            <person name="Oshima K."/>
            <person name="Longtonglang A."/>
            <person name="Teaumroong N."/>
            <person name="Mitsui H."/>
            <person name="Hattori M."/>
            <person name="Hattori R."/>
            <person name="Hattori T."/>
            <person name="Minamisawa K."/>
        </authorList>
    </citation>
    <scope>NUCLEOTIDE SEQUENCE [LARGE SCALE GENOMIC DNA]</scope>
    <source>
        <strain evidence="1 2">S58</strain>
    </source>
</reference>
<dbReference type="HOGENOM" id="CLU_2714440_0_0_5"/>
<organism evidence="1 2">
    <name type="scientific">Bradyrhizobium oligotrophicum S58</name>
    <dbReference type="NCBI Taxonomy" id="1245469"/>
    <lineage>
        <taxon>Bacteria</taxon>
        <taxon>Pseudomonadati</taxon>
        <taxon>Pseudomonadota</taxon>
        <taxon>Alphaproteobacteria</taxon>
        <taxon>Hyphomicrobiales</taxon>
        <taxon>Nitrobacteraceae</taxon>
        <taxon>Bradyrhizobium</taxon>
    </lineage>
</organism>
<evidence type="ECO:0000313" key="1">
    <source>
        <dbReference type="EMBL" id="BAM88913.1"/>
    </source>
</evidence>
<dbReference type="EMBL" id="AP012603">
    <property type="protein sequence ID" value="BAM88913.1"/>
    <property type="molecule type" value="Genomic_DNA"/>
</dbReference>
<dbReference type="KEGG" id="aol:S58_29120"/>
<dbReference type="RefSeq" id="WP_015666035.1">
    <property type="nucleotide sequence ID" value="NC_020453.1"/>
</dbReference>
<sequence length="72" mass="8000">MTEPLSLPLLQMQLDHLVPGQGLHLPTSEVERMFGHDDVANGRIRNFAEGHGCMFAWSGSGVQFVKLPRGER</sequence>
<keyword evidence="2" id="KW-1185">Reference proteome</keyword>
<dbReference type="AlphaFoldDB" id="M4Z5X7"/>
<dbReference type="Proteomes" id="UP000011841">
    <property type="component" value="Chromosome"/>
</dbReference>
<dbReference type="GeneID" id="301816787"/>
<proteinExistence type="predicted"/>
<protein>
    <submittedName>
        <fullName evidence="1">Uncharacterized protein</fullName>
    </submittedName>
</protein>
<dbReference type="eggNOG" id="ENOG5031WMW">
    <property type="taxonomic scope" value="Bacteria"/>
</dbReference>